<proteinExistence type="predicted"/>
<accession>A0A8S3S5A1</accession>
<sequence length="377" mass="44298">MALSTVAKEQDNFLRYAILIVDHSKEALQDLIELNLRNKHLSFEEFLNQNQHEIYHLCYDLKCCQCHTSPPRRKRIIYPSQLELLLDIHNKLPSHKATNSSDFSAVNQKLNINLQHRTTRQSIPRLVDKSCKMRKMEKRIDALQISVKEGPKRQILIDQTSAEIESHQKECTYLETKALRQCIQFLECRHVVILSGREGSGKSRNSLEILRQLKERHNDLDVFKLTGLHYVSDIVKYSLVDWMLNSVDNSSIDYTKCFDELIHENCRFDMVMLILKKVNNRWLNINEVVKQCCKYGFSDGLEWVMKNCDHILFDYEELFKITIDGIDEIEDRFNHHQFDYVDNIIGYSNILELLILQKPGIICCNLNQILILQINTE</sequence>
<dbReference type="EMBL" id="CAJPWZ010001485">
    <property type="protein sequence ID" value="CAG2216547.1"/>
    <property type="molecule type" value="Genomic_DNA"/>
</dbReference>
<protein>
    <recommendedName>
        <fullName evidence="1">Novel STAND NTPase 3 domain-containing protein</fullName>
    </recommendedName>
</protein>
<gene>
    <name evidence="2" type="ORF">MEDL_30278</name>
</gene>
<name>A0A8S3S5A1_MYTED</name>
<dbReference type="Pfam" id="PF20720">
    <property type="entry name" value="nSTAND3"/>
    <property type="match status" value="1"/>
</dbReference>
<dbReference type="InterPro" id="IPR049050">
    <property type="entry name" value="nSTAND3"/>
</dbReference>
<evidence type="ECO:0000259" key="1">
    <source>
        <dbReference type="Pfam" id="PF20720"/>
    </source>
</evidence>
<reference evidence="2" key="1">
    <citation type="submission" date="2021-03" db="EMBL/GenBank/DDBJ databases">
        <authorList>
            <person name="Bekaert M."/>
        </authorList>
    </citation>
    <scope>NUCLEOTIDE SEQUENCE</scope>
</reference>
<comment type="caution">
    <text evidence="2">The sequence shown here is derived from an EMBL/GenBank/DDBJ whole genome shotgun (WGS) entry which is preliminary data.</text>
</comment>
<dbReference type="AlphaFoldDB" id="A0A8S3S5A1"/>
<feature type="domain" description="Novel STAND NTPase 3" evidence="1">
    <location>
        <begin position="173"/>
        <end position="228"/>
    </location>
</feature>
<keyword evidence="3" id="KW-1185">Reference proteome</keyword>
<evidence type="ECO:0000313" key="2">
    <source>
        <dbReference type="EMBL" id="CAG2216547.1"/>
    </source>
</evidence>
<dbReference type="Proteomes" id="UP000683360">
    <property type="component" value="Unassembled WGS sequence"/>
</dbReference>
<organism evidence="2 3">
    <name type="scientific">Mytilus edulis</name>
    <name type="common">Blue mussel</name>
    <dbReference type="NCBI Taxonomy" id="6550"/>
    <lineage>
        <taxon>Eukaryota</taxon>
        <taxon>Metazoa</taxon>
        <taxon>Spiralia</taxon>
        <taxon>Lophotrochozoa</taxon>
        <taxon>Mollusca</taxon>
        <taxon>Bivalvia</taxon>
        <taxon>Autobranchia</taxon>
        <taxon>Pteriomorphia</taxon>
        <taxon>Mytilida</taxon>
        <taxon>Mytiloidea</taxon>
        <taxon>Mytilidae</taxon>
        <taxon>Mytilinae</taxon>
        <taxon>Mytilus</taxon>
    </lineage>
</organism>
<evidence type="ECO:0000313" key="3">
    <source>
        <dbReference type="Proteomes" id="UP000683360"/>
    </source>
</evidence>